<dbReference type="GO" id="GO:0051321">
    <property type="term" value="P:meiotic cell cycle"/>
    <property type="evidence" value="ECO:0007669"/>
    <property type="project" value="UniProtKB-KW"/>
</dbReference>
<dbReference type="Proteomes" id="UP000251960">
    <property type="component" value="Chromosome 2"/>
</dbReference>
<dbReference type="AlphaFoldDB" id="A0A3L6FQI1"/>
<evidence type="ECO:0000259" key="17">
    <source>
        <dbReference type="Pfam" id="PF02732"/>
    </source>
</evidence>
<keyword evidence="10" id="KW-0378">Hydrolase</keyword>
<evidence type="ECO:0000256" key="10">
    <source>
        <dbReference type="ARBA" id="ARBA00022801"/>
    </source>
</evidence>
<accession>A0A3L6FQI1</accession>
<keyword evidence="12" id="KW-0233">DNA recombination</keyword>
<keyword evidence="5" id="KW-0540">Nuclease</keyword>
<keyword evidence="11" id="KW-0460">Magnesium</keyword>
<dbReference type="Pfam" id="PF21292">
    <property type="entry name" value="EME1-MUS81_C"/>
    <property type="match status" value="1"/>
</dbReference>
<dbReference type="GO" id="GO:0048476">
    <property type="term" value="C:Holliday junction resolvase complex"/>
    <property type="evidence" value="ECO:0007669"/>
    <property type="project" value="InterPro"/>
</dbReference>
<evidence type="ECO:0000256" key="11">
    <source>
        <dbReference type="ARBA" id="ARBA00022842"/>
    </source>
</evidence>
<comment type="caution">
    <text evidence="18">The sequence shown here is derived from an EMBL/GenBank/DDBJ whole genome shotgun (WGS) entry which is preliminary data.</text>
</comment>
<evidence type="ECO:0000256" key="2">
    <source>
        <dbReference type="ARBA" id="ARBA00004123"/>
    </source>
</evidence>
<keyword evidence="9" id="KW-0131">Cell cycle</keyword>
<name>A0A3L6FQI1_MAIZE</name>
<dbReference type="InterPro" id="IPR033310">
    <property type="entry name" value="Mms4/EME1/EME2"/>
</dbReference>
<dbReference type="GO" id="GO:0006310">
    <property type="term" value="P:DNA recombination"/>
    <property type="evidence" value="ECO:0007669"/>
    <property type="project" value="UniProtKB-KW"/>
</dbReference>
<dbReference type="Pfam" id="PF02732">
    <property type="entry name" value="ERCC4"/>
    <property type="match status" value="1"/>
</dbReference>
<evidence type="ECO:0000313" key="18">
    <source>
        <dbReference type="EMBL" id="PWZ36733.1"/>
    </source>
</evidence>
<dbReference type="GO" id="GO:0046872">
    <property type="term" value="F:metal ion binding"/>
    <property type="evidence" value="ECO:0007669"/>
    <property type="project" value="UniProtKB-KW"/>
</dbReference>
<evidence type="ECO:0000256" key="1">
    <source>
        <dbReference type="ARBA" id="ARBA00001946"/>
    </source>
</evidence>
<evidence type="ECO:0000256" key="3">
    <source>
        <dbReference type="ARBA" id="ARBA00005313"/>
    </source>
</evidence>
<feature type="compositionally biased region" description="Basic and acidic residues" evidence="16">
    <location>
        <begin position="239"/>
        <end position="258"/>
    </location>
</feature>
<evidence type="ECO:0000256" key="13">
    <source>
        <dbReference type="ARBA" id="ARBA00023204"/>
    </source>
</evidence>
<dbReference type="PANTHER" id="PTHR21077:SF5">
    <property type="entry name" value="CROSSOVER JUNCTION ENDONUCLEASE MMS4"/>
    <property type="match status" value="1"/>
</dbReference>
<evidence type="ECO:0000256" key="9">
    <source>
        <dbReference type="ARBA" id="ARBA00022776"/>
    </source>
</evidence>
<evidence type="ECO:0000256" key="12">
    <source>
        <dbReference type="ARBA" id="ARBA00023172"/>
    </source>
</evidence>
<gene>
    <name evidence="18" type="primary">EME1</name>
    <name evidence="18" type="ORF">Zm00014a_025747</name>
</gene>
<evidence type="ECO:0000256" key="8">
    <source>
        <dbReference type="ARBA" id="ARBA00022763"/>
    </source>
</evidence>
<dbReference type="GO" id="GO:0051301">
    <property type="term" value="P:cell division"/>
    <property type="evidence" value="ECO:0007669"/>
    <property type="project" value="UniProtKB-KW"/>
</dbReference>
<proteinExistence type="inferred from homology"/>
<keyword evidence="9" id="KW-0498">Mitosis</keyword>
<dbReference type="ExpressionAtlas" id="A0A3L6FQI1">
    <property type="expression patterns" value="baseline and differential"/>
</dbReference>
<comment type="subcellular location">
    <subcellularLocation>
        <location evidence="2">Nucleus</location>
    </subcellularLocation>
</comment>
<dbReference type="PANTHER" id="PTHR21077">
    <property type="entry name" value="EME1 PROTEIN"/>
    <property type="match status" value="1"/>
</dbReference>
<dbReference type="InterPro" id="IPR006166">
    <property type="entry name" value="ERCC4_domain"/>
</dbReference>
<keyword evidence="4" id="KW-0132">Cell division</keyword>
<evidence type="ECO:0000256" key="6">
    <source>
        <dbReference type="ARBA" id="ARBA00022723"/>
    </source>
</evidence>
<comment type="cofactor">
    <cofactor evidence="1">
        <name>Mg(2+)</name>
        <dbReference type="ChEBI" id="CHEBI:18420"/>
    </cofactor>
</comment>
<keyword evidence="7 18" id="KW-0255">Endonuclease</keyword>
<keyword evidence="14" id="KW-0539">Nucleus</keyword>
<keyword evidence="13" id="KW-0234">DNA repair</keyword>
<dbReference type="Gene3D" id="3.40.50.10130">
    <property type="match status" value="1"/>
</dbReference>
<comment type="similarity">
    <text evidence="3">Belongs to the EME1/MMS4 family.</text>
</comment>
<sequence>MASSVPVVDILDDDDDDNTCLGIASPASCKRSLGSSGTSSRDFLDAFSPSPPLRKRPPLAAVAPINLDDTPSPPKRRRSSVSINLDDTPSPPKPRLSSVPKQPVGVDDDVALSPTGDVVADRPDSIFYWAAFSESPETVVPTSDGLGSLAAETPGFASPDSVRPPAAPDMSMSSAPPAQKGSGVTSLISLDSDNESDDDIMNMEPLTNLPSNKEAIMCQKDGTKQVHEKQKRQPAGKKLTKEEKDKLMQERKQKRQEDKLLKQALKDELAKKKKMEKAIQKWESGKFALECITVEIDNSVIQRGSIGGPLLSSLTENGLSYEPTKNRISGSILWKLDVPDDIAQAFSDLNNSCDMNQNPLSQVKYVAIVLEAEEFCNLISNGSFFDHVQRVCDGYPGFTICYIINKLMNYINKWKPLTWLSVQANGAVIPKGFVHKDLAKKDTWLKALIAIPDIQPRYAFAIWKKYPCMRSLLNEYMDGSKTVAEKELLLSDLKWEDRLGDEGKRLGNKCSRRVYRMLMAQNGDLDADDPEAGGRA</sequence>
<protein>
    <submittedName>
        <fullName evidence="18">Crossover junction endonuclease EME1</fullName>
    </submittedName>
</protein>
<keyword evidence="6" id="KW-0479">Metal-binding</keyword>
<dbReference type="EMBL" id="NCVQ01000003">
    <property type="protein sequence ID" value="PWZ36733.1"/>
    <property type="molecule type" value="Genomic_DNA"/>
</dbReference>
<evidence type="ECO:0000256" key="5">
    <source>
        <dbReference type="ARBA" id="ARBA00022722"/>
    </source>
</evidence>
<dbReference type="InterPro" id="IPR042530">
    <property type="entry name" value="EME1/EME2_C"/>
</dbReference>
<dbReference type="GO" id="GO:0004519">
    <property type="term" value="F:endonuclease activity"/>
    <property type="evidence" value="ECO:0007669"/>
    <property type="project" value="UniProtKB-KW"/>
</dbReference>
<evidence type="ECO:0000256" key="16">
    <source>
        <dbReference type="SAM" id="MobiDB-lite"/>
    </source>
</evidence>
<feature type="region of interest" description="Disordered" evidence="16">
    <location>
        <begin position="23"/>
        <end position="117"/>
    </location>
</feature>
<dbReference type="Gene3D" id="1.10.150.670">
    <property type="entry name" value="Crossover junction endonuclease EME1, DNA-binding domain"/>
    <property type="match status" value="1"/>
</dbReference>
<feature type="compositionally biased region" description="Polar residues" evidence="16">
    <location>
        <begin position="171"/>
        <end position="191"/>
    </location>
</feature>
<evidence type="ECO:0000256" key="14">
    <source>
        <dbReference type="ARBA" id="ARBA00023242"/>
    </source>
</evidence>
<evidence type="ECO:0000256" key="7">
    <source>
        <dbReference type="ARBA" id="ARBA00022759"/>
    </source>
</evidence>
<feature type="region of interest" description="Disordered" evidence="16">
    <location>
        <begin position="222"/>
        <end position="258"/>
    </location>
</feature>
<dbReference type="GO" id="GO:0003677">
    <property type="term" value="F:DNA binding"/>
    <property type="evidence" value="ECO:0007669"/>
    <property type="project" value="InterPro"/>
</dbReference>
<organism evidence="18">
    <name type="scientific">Zea mays</name>
    <name type="common">Maize</name>
    <dbReference type="NCBI Taxonomy" id="4577"/>
    <lineage>
        <taxon>Eukaryota</taxon>
        <taxon>Viridiplantae</taxon>
        <taxon>Streptophyta</taxon>
        <taxon>Embryophyta</taxon>
        <taxon>Tracheophyta</taxon>
        <taxon>Spermatophyta</taxon>
        <taxon>Magnoliopsida</taxon>
        <taxon>Liliopsida</taxon>
        <taxon>Poales</taxon>
        <taxon>Poaceae</taxon>
        <taxon>PACMAD clade</taxon>
        <taxon>Panicoideae</taxon>
        <taxon>Andropogonodae</taxon>
        <taxon>Andropogoneae</taxon>
        <taxon>Tripsacinae</taxon>
        <taxon>Zea</taxon>
    </lineage>
</organism>
<reference evidence="18" key="1">
    <citation type="journal article" date="2018" name="Nat. Genet.">
        <title>Extensive intraspecific gene order and gene structural variations between Mo17 and other maize genomes.</title>
        <authorList>
            <person name="Sun S."/>
            <person name="Zhou Y."/>
            <person name="Chen J."/>
            <person name="Shi J."/>
            <person name="Zhao H."/>
            <person name="Zhao H."/>
            <person name="Song W."/>
            <person name="Zhang M."/>
            <person name="Cui Y."/>
            <person name="Dong X."/>
            <person name="Liu H."/>
            <person name="Ma X."/>
            <person name="Jiao Y."/>
            <person name="Wang B."/>
            <person name="Wei X."/>
            <person name="Stein J.C."/>
            <person name="Glaubitz J.C."/>
            <person name="Lu F."/>
            <person name="Yu G."/>
            <person name="Liang C."/>
            <person name="Fengler K."/>
            <person name="Li B."/>
            <person name="Rafalski A."/>
            <person name="Schnable P.S."/>
            <person name="Ware D.H."/>
            <person name="Buckler E.S."/>
            <person name="Lai J."/>
        </authorList>
    </citation>
    <scope>NUCLEOTIDE SEQUENCE [LARGE SCALE GENOMIC DNA]</scope>
    <source>
        <tissue evidence="18">Seedling</tissue>
    </source>
</reference>
<evidence type="ECO:0000256" key="4">
    <source>
        <dbReference type="ARBA" id="ARBA00022618"/>
    </source>
</evidence>
<dbReference type="GO" id="GO:0016787">
    <property type="term" value="F:hydrolase activity"/>
    <property type="evidence" value="ECO:0007669"/>
    <property type="project" value="UniProtKB-KW"/>
</dbReference>
<keyword evidence="8" id="KW-0227">DNA damage</keyword>
<feature type="region of interest" description="Disordered" evidence="16">
    <location>
        <begin position="137"/>
        <end position="198"/>
    </location>
</feature>
<dbReference type="GO" id="GO:0006281">
    <property type="term" value="P:DNA repair"/>
    <property type="evidence" value="ECO:0007669"/>
    <property type="project" value="UniProtKB-KW"/>
</dbReference>
<dbReference type="GO" id="GO:0005634">
    <property type="term" value="C:nucleus"/>
    <property type="evidence" value="ECO:0007669"/>
    <property type="project" value="UniProtKB-SubCell"/>
</dbReference>
<feature type="domain" description="ERCC4" evidence="17">
    <location>
        <begin position="296"/>
        <end position="421"/>
    </location>
</feature>
<keyword evidence="15" id="KW-0469">Meiosis</keyword>
<evidence type="ECO:0000256" key="15">
    <source>
        <dbReference type="ARBA" id="ARBA00023254"/>
    </source>
</evidence>